<protein>
    <submittedName>
        <fullName evidence="2">Uncharacterized protein</fullName>
    </submittedName>
</protein>
<feature type="compositionally biased region" description="Low complexity" evidence="1">
    <location>
        <begin position="11"/>
        <end position="22"/>
    </location>
</feature>
<sequence length="144" mass="15716">MALHPALCMHASKQASKQPASSIQHLDPPRGGLIITEAMKKRQSREARRNIETPRNIHPQSSRQPQVTVVTEASCSGSPTTSFQDFKVGRLGGWEFHGDMSESTRPSSSHAAGQSGCHAVSRVKPTLSTHDAYSGGYWTMFDQL</sequence>
<feature type="compositionally biased region" description="Basic and acidic residues" evidence="1">
    <location>
        <begin position="38"/>
        <end position="52"/>
    </location>
</feature>
<feature type="region of interest" description="Disordered" evidence="1">
    <location>
        <begin position="1"/>
        <end position="67"/>
    </location>
</feature>
<feature type="compositionally biased region" description="Polar residues" evidence="1">
    <location>
        <begin position="58"/>
        <end position="67"/>
    </location>
</feature>
<proteinExistence type="predicted"/>
<dbReference type="EMBL" id="GG700652">
    <property type="protein sequence ID" value="KFL61766.1"/>
    <property type="molecule type" value="Genomic_DNA"/>
</dbReference>
<dbReference type="RefSeq" id="XP_047606435.1">
    <property type="nucleotide sequence ID" value="XM_047751195.1"/>
</dbReference>
<reference evidence="3" key="1">
    <citation type="journal article" date="2012" name="MBio">
        <title>Comparative genome analysis of Trichophyton rubrum and related dermatophytes reveals candidate genes involved in infection.</title>
        <authorList>
            <person name="Martinez D.A."/>
            <person name="Oliver B.G."/>
            <person name="Graeser Y."/>
            <person name="Goldberg J.M."/>
            <person name="Li W."/>
            <person name="Martinez-Rossi N.M."/>
            <person name="Monod M."/>
            <person name="Shelest E."/>
            <person name="Barton R.C."/>
            <person name="Birch E."/>
            <person name="Brakhage A.A."/>
            <person name="Chen Z."/>
            <person name="Gurr S.J."/>
            <person name="Heiman D."/>
            <person name="Heitman J."/>
            <person name="Kosti I."/>
            <person name="Rossi A."/>
            <person name="Saif S."/>
            <person name="Samalova M."/>
            <person name="Saunders C.W."/>
            <person name="Shea T."/>
            <person name="Summerbell R.C."/>
            <person name="Xu J."/>
            <person name="Young S."/>
            <person name="Zeng Q."/>
            <person name="Birren B.W."/>
            <person name="Cuomo C.A."/>
            <person name="White T.C."/>
        </authorList>
    </citation>
    <scope>NUCLEOTIDE SEQUENCE [LARGE SCALE GENOMIC DNA]</scope>
    <source>
        <strain evidence="3">ATCC MYA-4607 / CBS 118892</strain>
    </source>
</reference>
<accession>A0A080WGZ9</accession>
<name>A0A080WGZ9_TRIRC</name>
<evidence type="ECO:0000313" key="3">
    <source>
        <dbReference type="Proteomes" id="UP000008864"/>
    </source>
</evidence>
<evidence type="ECO:0000256" key="1">
    <source>
        <dbReference type="SAM" id="MobiDB-lite"/>
    </source>
</evidence>
<dbReference type="GeneID" id="71777459"/>
<gene>
    <name evidence="2" type="ORF">TERG_12201</name>
</gene>
<feature type="region of interest" description="Disordered" evidence="1">
    <location>
        <begin position="97"/>
        <end position="117"/>
    </location>
</feature>
<dbReference type="InParanoid" id="A0A080WGZ9"/>
<dbReference type="AlphaFoldDB" id="A0A080WGZ9"/>
<dbReference type="HOGENOM" id="CLU_1797834_0_0_1"/>
<feature type="compositionally biased region" description="Polar residues" evidence="1">
    <location>
        <begin position="103"/>
        <end position="112"/>
    </location>
</feature>
<keyword evidence="3" id="KW-1185">Reference proteome</keyword>
<dbReference type="Proteomes" id="UP000008864">
    <property type="component" value="Unassembled WGS sequence"/>
</dbReference>
<evidence type="ECO:0000313" key="2">
    <source>
        <dbReference type="EMBL" id="KFL61766.1"/>
    </source>
</evidence>
<organism evidence="2 3">
    <name type="scientific">Trichophyton rubrum (strain ATCC MYA-4607 / CBS 118892)</name>
    <name type="common">Athlete's foot fungus</name>
    <dbReference type="NCBI Taxonomy" id="559305"/>
    <lineage>
        <taxon>Eukaryota</taxon>
        <taxon>Fungi</taxon>
        <taxon>Dikarya</taxon>
        <taxon>Ascomycota</taxon>
        <taxon>Pezizomycotina</taxon>
        <taxon>Eurotiomycetes</taxon>
        <taxon>Eurotiomycetidae</taxon>
        <taxon>Onygenales</taxon>
        <taxon>Arthrodermataceae</taxon>
        <taxon>Trichophyton</taxon>
    </lineage>
</organism>